<dbReference type="KEGG" id="vg:65099523"/>
<proteinExistence type="predicted"/>
<dbReference type="Pfam" id="PF02769">
    <property type="entry name" value="AIRS_C"/>
    <property type="match status" value="1"/>
</dbReference>
<dbReference type="InterPro" id="IPR055181">
    <property type="entry name" value="FGAR-AT_PurM_N-like"/>
</dbReference>
<evidence type="ECO:0000259" key="5">
    <source>
        <dbReference type="Pfam" id="PF12818"/>
    </source>
</evidence>
<dbReference type="InterPro" id="IPR010918">
    <property type="entry name" value="PurM-like_C_dom"/>
</dbReference>
<dbReference type="InterPro" id="IPR024346">
    <property type="entry name" value="Tegument_herpes_virus_N"/>
</dbReference>
<dbReference type="PANTHER" id="PTHR10099:SF1">
    <property type="entry name" value="PHOSPHORIBOSYLFORMYLGLYCINAMIDINE SYNTHASE"/>
    <property type="match status" value="1"/>
</dbReference>
<dbReference type="GO" id="GO:0075733">
    <property type="term" value="P:intracellular transport of virus"/>
    <property type="evidence" value="ECO:0007669"/>
    <property type="project" value="InterPro"/>
</dbReference>
<dbReference type="EMBL" id="KP136799">
    <property type="protein sequence ID" value="AJG43002.1"/>
    <property type="molecule type" value="Genomic_DNA"/>
</dbReference>
<dbReference type="Pfam" id="PF13507">
    <property type="entry name" value="GATase_5"/>
    <property type="match status" value="1"/>
</dbReference>
<evidence type="ECO:0000256" key="2">
    <source>
        <dbReference type="ARBA" id="ARBA00022580"/>
    </source>
</evidence>
<dbReference type="Pfam" id="PF22689">
    <property type="entry name" value="FGAR-AT_PurM_N-like"/>
    <property type="match status" value="1"/>
</dbReference>
<dbReference type="SUPFAM" id="SSF55326">
    <property type="entry name" value="PurM N-terminal domain-like"/>
    <property type="match status" value="1"/>
</dbReference>
<keyword evidence="3" id="KW-0946">Virion</keyword>
<reference evidence="7" key="1">
    <citation type="submission" date="2014-11" db="EMBL/GenBank/DDBJ databases">
        <title>Gammaherpesviruses are widespread among seal species in Canada.</title>
        <authorList>
            <person name="Bellehumeur C."/>
            <person name="Nielsen O."/>
            <person name="Measures L."/>
            <person name="Harwood L."/>
            <person name="Boyle B."/>
            <person name="Gagnon C.A."/>
        </authorList>
    </citation>
    <scope>NUCLEOTIDE SEQUENCE [LARGE SCALE GENOMIC DNA]</scope>
    <source>
        <strain evidence="7">FMV04-1493874</strain>
    </source>
</reference>
<dbReference type="GO" id="GO:0019033">
    <property type="term" value="C:viral tegument"/>
    <property type="evidence" value="ECO:0007669"/>
    <property type="project" value="UniProtKB-SubCell"/>
</dbReference>
<dbReference type="GO" id="GO:0043657">
    <property type="term" value="C:host cell"/>
    <property type="evidence" value="ECO:0007669"/>
    <property type="project" value="GOC"/>
</dbReference>
<dbReference type="GO" id="GO:0004642">
    <property type="term" value="F:phosphoribosylformylglycinamidine synthase activity"/>
    <property type="evidence" value="ECO:0007669"/>
    <property type="project" value="TreeGrafter"/>
</dbReference>
<dbReference type="Gene3D" id="3.40.50.880">
    <property type="match status" value="1"/>
</dbReference>
<feature type="domain" description="FGAR-AT PurM N-terminal-like" evidence="6">
    <location>
        <begin position="720"/>
        <end position="803"/>
    </location>
</feature>
<evidence type="ECO:0000313" key="8">
    <source>
        <dbReference type="Proteomes" id="UP000296355"/>
    </source>
</evidence>
<name>A0A0R5YUC1_9GAMA</name>
<feature type="domain" description="PurM-like C-terminal" evidence="4">
    <location>
        <begin position="849"/>
        <end position="983"/>
    </location>
</feature>
<feature type="domain" description="Tegument protein herpes virus N-terminal" evidence="5">
    <location>
        <begin position="272"/>
        <end position="546"/>
    </location>
</feature>
<dbReference type="SUPFAM" id="SSF56042">
    <property type="entry name" value="PurM C-terminal domain-like"/>
    <property type="match status" value="1"/>
</dbReference>
<dbReference type="InterPro" id="IPR036676">
    <property type="entry name" value="PurM-like_C_sf"/>
</dbReference>
<dbReference type="InterPro" id="IPR036921">
    <property type="entry name" value="PurM-like_N_sf"/>
</dbReference>
<dbReference type="RefSeq" id="YP_010084533.1">
    <property type="nucleotide sequence ID" value="NC_055139.1"/>
</dbReference>
<dbReference type="InterPro" id="IPR029062">
    <property type="entry name" value="Class_I_gatase-like"/>
</dbReference>
<evidence type="ECO:0000313" key="7">
    <source>
        <dbReference type="EMBL" id="AJG43002.1"/>
    </source>
</evidence>
<comment type="subcellular location">
    <subcellularLocation>
        <location evidence="1">Virion tegument</location>
    </subcellularLocation>
</comment>
<dbReference type="Proteomes" id="UP000296355">
    <property type="component" value="Segment"/>
</dbReference>
<evidence type="ECO:0000259" key="6">
    <source>
        <dbReference type="Pfam" id="PF22689"/>
    </source>
</evidence>
<sequence length="1360" mass="151740">MERPRGPRFLTGNIPIRFPAHRNHVYFSDSEFTPTEGHFVYFYTQRAGDLTIRRGKAQVENLLFVVCKPQETREDRRVFRRELQALQNIISPAFNHTPFFDESQIDIRGPKALIFTYGPHLYNRRSTLSVELSVCLRGLGFQFIERVEVGRHLVCKLMQDVDGDHIDTCEELFLSRCDLFHYQLNIDTAFQTLPTADFEKVEDLQNLYICDPICNTVMLPISETVSSLSVQTALANSYALRNYCVVTSPCRCTVFSHTSLPTLPQHKISHGHLHAEAHAIGHQPQSGHIFHKSLFLAGIEQAATVGLYTAAPRLNRQENLSDLLQLHKLFHSYARGFNACGIPILGGFYKPINSRDNEKTTTPLVCSSLLCAIPKDYVYSTRYSYGQYIVALGEFTPTGTFGEQPFTYAESSALLNPTWNVQYILKFLLRNNFISSSSRGVGHCCVQDNLFGLLQQGGAKIYASGLPKQLVQQFRERPHLLNENYESIVRKNYLQVYSSQVFITVNNITVTIGKTTASVIQFLARYATYTGGAVKVLGKTCAEEGLHFFNDIHGPGDSDDPAFLYRDDPVSSCDFVVHNWKKYRPQPENTHLPQRLVTEIFEHLDWDMDTTENIICQLLRHPAVGSKEFFVRHADRCCNGLVAQQPGVGPFDLPLADYSLVMDSGVYPLRCQVDKSSETLSSWAGDTLTDLTPDEAAGRMNNPDTWFVDRERSNVIKRGWAGHVTAIGEQCYKFLNNPVAASQYAIAEVLTNIMFCTPLSIENIQLSVAVHWDKNCNYTHELEHVLYSTKEFCADLGLSVVVTSACSSSPLPDSTHETADTRTPKLLTFVGKSRVNGGARVTPQLQGSGSTLVHVAVSSESTIAGSVFEHHMLDNRAPLTPLHPESVRNLFYLVQSLITSGVVLSGHDVSDGGLVACLIEMALASHRGILVDLNGNVHPLKLLLSETPGAVLEIPSNRVNQVQRECERYNCAFRNLGWVGEYGADRAIIIQHTNGMVFYKTVAEALSEWQSFSDDQFVRLAGSLNENEMYRRMYGNNELKLEGLHAPCLYSHMKLYRCPRDPPQVAVLCLPGCPQPSALLAAFSNVGFGVSVLYLSNLKSVGSLKHFVGLAIGGSSGLSHGYLGCRAIVKTVMANQSAVTTLKTFFARKNTFSLCCGELGFELLSAMGLVGTAISLSNVLRPRVDEPTTSAHALQDPTVATSQVVRGVELEENVSRLYECLWLNFHIPRNCKSLMLSPLVGLTLPGWVSGTHLGVRYLQDALEYILRNNKLVCLEFHSNVAEEVAHALNYPRNPTANSTVAGLCDTSGRHLALLCDPSLMFHPWQWQYTPDNFVNFKTSPWALIFQHMFLRCLHERNVYQ</sequence>
<protein>
    <submittedName>
        <fullName evidence="7">Tegument-protein</fullName>
    </submittedName>
</protein>
<accession>A0A0R5YUC1</accession>
<organism evidence="7 8">
    <name type="scientific">phocid gammaherpesvirus 3</name>
    <dbReference type="NCBI Taxonomy" id="2560643"/>
    <lineage>
        <taxon>Viruses</taxon>
        <taxon>Duplodnaviria</taxon>
        <taxon>Heunggongvirae</taxon>
        <taxon>Peploviricota</taxon>
        <taxon>Herviviricetes</taxon>
        <taxon>Herpesvirales</taxon>
        <taxon>Orthoherpesviridae</taxon>
        <taxon>Gammaherpesvirinae</taxon>
        <taxon>Percavirus</taxon>
        <taxon>Percavirus phocidgamma3</taxon>
    </lineage>
</organism>
<keyword evidence="2" id="KW-0920">Virion tegument</keyword>
<dbReference type="PANTHER" id="PTHR10099">
    <property type="entry name" value="PHOSPHORIBOSYLFORMYLGLYCINAMIDINE SYNTHASE"/>
    <property type="match status" value="1"/>
</dbReference>
<evidence type="ECO:0000256" key="1">
    <source>
        <dbReference type="ARBA" id="ARBA00004535"/>
    </source>
</evidence>
<dbReference type="InterPro" id="IPR010077">
    <property type="entry name" value="Herpes_virus_tegument"/>
</dbReference>
<evidence type="ECO:0000256" key="3">
    <source>
        <dbReference type="ARBA" id="ARBA00022844"/>
    </source>
</evidence>
<dbReference type="GeneID" id="65099523"/>
<keyword evidence="8" id="KW-1185">Reference proteome</keyword>
<dbReference type="Pfam" id="PF12818">
    <property type="entry name" value="Tegument_dsDNA"/>
    <property type="match status" value="1"/>
</dbReference>
<dbReference type="GO" id="GO:0006164">
    <property type="term" value="P:purine nucleotide biosynthetic process"/>
    <property type="evidence" value="ECO:0007669"/>
    <property type="project" value="TreeGrafter"/>
</dbReference>
<dbReference type="SUPFAM" id="SSF52317">
    <property type="entry name" value="Class I glutamine amidotransferase-like"/>
    <property type="match status" value="1"/>
</dbReference>
<dbReference type="Gene3D" id="3.90.650.10">
    <property type="entry name" value="PurM-like C-terminal domain"/>
    <property type="match status" value="1"/>
</dbReference>
<dbReference type="SMART" id="SM01211">
    <property type="entry name" value="GATase_5"/>
    <property type="match status" value="1"/>
</dbReference>
<evidence type="ECO:0000259" key="4">
    <source>
        <dbReference type="Pfam" id="PF02769"/>
    </source>
</evidence>
<dbReference type="NCBIfam" id="TIGR01739">
    <property type="entry name" value="tegu_FGAM_synt"/>
    <property type="match status" value="1"/>
</dbReference>